<accession>A0AC62A134</accession>
<protein>
    <submittedName>
        <fullName evidence="1">CHAT domain-containing protein</fullName>
    </submittedName>
</protein>
<proteinExistence type="predicted"/>
<sequence>MSLIEMYRRTIKRKKEELNRLRKSKATELGKIPSHKKKILSAQATIGRTKSTATINSKYSEIGREEKKLADIDKKVADIDKKIARIEGDVIAEEKKLSREVEREQKKRDAAEKKRLADSEKRMKEVSGMLNRHSEMHQETNRVLEELKNLPEEITVLFMASNPLDAPQLRLDEEARAIQEMIRKSEHRDSVSFETRWATRALDVIQAINEENPTIIHFSGHGSEDDEIVFQDNQGNAKLVSKEAIVQTMMSTSDEIKLVFFNTCFSYGQAQAVVQHVDAAIGMTTTIGDEAARVFAAQFYSAIGFGLSVKKAFEQGKAALMLEGIPEKDTPELYVKDGLDPNELIIVKP</sequence>
<dbReference type="EMBL" id="CP121756">
    <property type="protein sequence ID" value="XRL90303.1"/>
    <property type="molecule type" value="Genomic_DNA"/>
</dbReference>
<reference evidence="1" key="1">
    <citation type="submission" date="2025-02" db="EMBL/GenBank/DDBJ databases">
        <title>Complete genome sequences of 52 Bacillus and Priestia strains isolated from West-African fermentations and 26 reference strains from the DSMZ collection.</title>
        <authorList>
            <person name="Wiedenbein E.S."/>
            <person name="Canoy T.S."/>
            <person name="Hui Y."/>
            <person name="Parkouda C."/>
            <person name="Dawende C."/>
            <person name="Ametefe E."/>
            <person name="Jespersen L."/>
            <person name="Nielsen D.S."/>
        </authorList>
    </citation>
    <scope>NUCLEOTIDE SEQUENCE</scope>
    <source>
        <strain evidence="1">PRO122</strain>
    </source>
</reference>
<evidence type="ECO:0000313" key="1">
    <source>
        <dbReference type="EMBL" id="XRL90303.1"/>
    </source>
</evidence>
<organism evidence="1 2">
    <name type="scientific">Bacillus subtilis</name>
    <dbReference type="NCBI Taxonomy" id="1423"/>
    <lineage>
        <taxon>Bacteria</taxon>
        <taxon>Bacillati</taxon>
        <taxon>Bacillota</taxon>
        <taxon>Bacilli</taxon>
        <taxon>Bacillales</taxon>
        <taxon>Bacillaceae</taxon>
        <taxon>Bacillus</taxon>
    </lineage>
</organism>
<gene>
    <name evidence="1" type="ORF">P5658_26885</name>
</gene>
<name>A0AC62A134_BACIU</name>
<evidence type="ECO:0000313" key="2">
    <source>
        <dbReference type="Proteomes" id="UP001217185"/>
    </source>
</evidence>
<dbReference type="Proteomes" id="UP001217185">
    <property type="component" value="Chromosome"/>
</dbReference>